<dbReference type="Proteomes" id="UP000636479">
    <property type="component" value="Unassembled WGS sequence"/>
</dbReference>
<proteinExistence type="predicted"/>
<keyword evidence="2" id="KW-1185">Reference proteome</keyword>
<organism evidence="1 2">
    <name type="scientific">Mycena indigotica</name>
    <dbReference type="NCBI Taxonomy" id="2126181"/>
    <lineage>
        <taxon>Eukaryota</taxon>
        <taxon>Fungi</taxon>
        <taxon>Dikarya</taxon>
        <taxon>Basidiomycota</taxon>
        <taxon>Agaricomycotina</taxon>
        <taxon>Agaricomycetes</taxon>
        <taxon>Agaricomycetidae</taxon>
        <taxon>Agaricales</taxon>
        <taxon>Marasmiineae</taxon>
        <taxon>Mycenaceae</taxon>
        <taxon>Mycena</taxon>
    </lineage>
</organism>
<name>A0A8H6WBB3_9AGAR</name>
<dbReference type="GeneID" id="59343132"/>
<reference evidence="1" key="1">
    <citation type="submission" date="2020-05" db="EMBL/GenBank/DDBJ databases">
        <title>Mycena genomes resolve the evolution of fungal bioluminescence.</title>
        <authorList>
            <person name="Tsai I.J."/>
        </authorList>
    </citation>
    <scope>NUCLEOTIDE SEQUENCE</scope>
    <source>
        <strain evidence="1">171206Taipei</strain>
    </source>
</reference>
<gene>
    <name evidence="1" type="ORF">MIND_00378100</name>
</gene>
<dbReference type="EMBL" id="JACAZF010000003">
    <property type="protein sequence ID" value="KAF7310051.1"/>
    <property type="molecule type" value="Genomic_DNA"/>
</dbReference>
<dbReference type="RefSeq" id="XP_037223501.1">
    <property type="nucleotide sequence ID" value="XM_037360616.1"/>
</dbReference>
<sequence length="241" mass="27144">MLNKSDYPNIEYLTGTVTDIVPDPTDPSRLSKVVVRTDFDVQELHTTLVADCTGTTRAGLKWLARHGYGAPTSSSSDKLPESTSLDKIKISFDQKLRYSSIIFTLDQEFHDNLGLPKEIKPLRSIISFLEDATENVMRRGRAFMCLMRMDANLLVAFVGHYGNGRPQPRNVSEMKEYVRDLHATTALPRWVFDLFDRLQEVEETSATRSLVKVPPTTYVRYHLAANLPTNFVALGDSVMTG</sequence>
<evidence type="ECO:0000313" key="2">
    <source>
        <dbReference type="Proteomes" id="UP000636479"/>
    </source>
</evidence>
<protein>
    <submittedName>
        <fullName evidence="1">Uncharacterized protein</fullName>
    </submittedName>
</protein>
<dbReference type="AlphaFoldDB" id="A0A8H6WBB3"/>
<accession>A0A8H6WBB3</accession>
<evidence type="ECO:0000313" key="1">
    <source>
        <dbReference type="EMBL" id="KAF7310051.1"/>
    </source>
</evidence>
<comment type="caution">
    <text evidence="1">The sequence shown here is derived from an EMBL/GenBank/DDBJ whole genome shotgun (WGS) entry which is preliminary data.</text>
</comment>
<dbReference type="OrthoDB" id="10051892at2759"/>